<evidence type="ECO:0000256" key="2">
    <source>
        <dbReference type="SAM" id="Phobius"/>
    </source>
</evidence>
<evidence type="ECO:0000256" key="1">
    <source>
        <dbReference type="SAM" id="MobiDB-lite"/>
    </source>
</evidence>
<proteinExistence type="predicted"/>
<evidence type="ECO:0008006" key="5">
    <source>
        <dbReference type="Google" id="ProtNLM"/>
    </source>
</evidence>
<reference evidence="4" key="1">
    <citation type="submission" date="2018-06" db="EMBL/GenBank/DDBJ databases">
        <title>Aestuariibacter litoralis strain KCTC 52945T.</title>
        <authorList>
            <person name="Li X."/>
            <person name="Salam N."/>
            <person name="Li J.-L."/>
            <person name="Chen Y.-M."/>
            <person name="Yang Z.-W."/>
            <person name="Zhang L.-Y."/>
            <person name="Han M.-X."/>
            <person name="Xiao M."/>
            <person name="Li W.-J."/>
        </authorList>
    </citation>
    <scope>NUCLEOTIDE SEQUENCE [LARGE SCALE GENOMIC DNA]</scope>
    <source>
        <strain evidence="4">KCTC 52945</strain>
    </source>
</reference>
<feature type="region of interest" description="Disordered" evidence="1">
    <location>
        <begin position="1"/>
        <end position="22"/>
    </location>
</feature>
<keyword evidence="2" id="KW-0812">Transmembrane</keyword>
<name>A0A2W2BRI2_9HYPH</name>
<feature type="transmembrane region" description="Helical" evidence="2">
    <location>
        <begin position="56"/>
        <end position="76"/>
    </location>
</feature>
<dbReference type="EMBL" id="QKVK01000007">
    <property type="protein sequence ID" value="PZF76016.1"/>
    <property type="molecule type" value="Genomic_DNA"/>
</dbReference>
<dbReference type="Pfam" id="PF05494">
    <property type="entry name" value="MlaC"/>
    <property type="match status" value="1"/>
</dbReference>
<keyword evidence="2" id="KW-1133">Transmembrane helix</keyword>
<comment type="caution">
    <text evidence="3">The sequence shown here is derived from an EMBL/GenBank/DDBJ whole genome shotgun (WGS) entry which is preliminary data.</text>
</comment>
<dbReference type="InterPro" id="IPR042245">
    <property type="entry name" value="Tgt2/MlaC_sf"/>
</dbReference>
<protein>
    <recommendedName>
        <fullName evidence="5">Toluene tolerance protein</fullName>
    </recommendedName>
</protein>
<dbReference type="Proteomes" id="UP000248795">
    <property type="component" value="Unassembled WGS sequence"/>
</dbReference>
<organism evidence="3 4">
    <name type="scientific">Aestuariivirga litoralis</name>
    <dbReference type="NCBI Taxonomy" id="2650924"/>
    <lineage>
        <taxon>Bacteria</taxon>
        <taxon>Pseudomonadati</taxon>
        <taxon>Pseudomonadota</taxon>
        <taxon>Alphaproteobacteria</taxon>
        <taxon>Hyphomicrobiales</taxon>
        <taxon>Aestuariivirgaceae</taxon>
        <taxon>Aestuariivirga</taxon>
    </lineage>
</organism>
<dbReference type="InterPro" id="IPR008869">
    <property type="entry name" value="MlaC/ttg2D"/>
</dbReference>
<gene>
    <name evidence="3" type="ORF">DK847_15335</name>
</gene>
<keyword evidence="2" id="KW-0472">Membrane</keyword>
<dbReference type="AlphaFoldDB" id="A0A2W2BRI2"/>
<keyword evidence="4" id="KW-1185">Reference proteome</keyword>
<dbReference type="Gene3D" id="3.10.450.710">
    <property type="entry name" value="Tgt2/MlaC"/>
    <property type="match status" value="1"/>
</dbReference>
<evidence type="ECO:0000313" key="3">
    <source>
        <dbReference type="EMBL" id="PZF76016.1"/>
    </source>
</evidence>
<sequence length="234" mass="24667">MSICARRRLPGPSRAPRSDAGHIGPVARNLSLPQSCYGAVSNTADALPRVIPVRRFVLALLAIAFSTFGLSSAALADKCPAEGFVKSAGQAYDRAAAAGSASAFASAAARFSDLRSLSFFALGQYRKDLPKSREAEYLDLTRNFIGNTLKRHGSGLRGGNLEVIDCDASGSGLVVTTRSASGKKIVFRLARAGGGYTVKDVNMQGIWLAQQMRSKFTGTVSRKGIDGLFAYLGG</sequence>
<evidence type="ECO:0000313" key="4">
    <source>
        <dbReference type="Proteomes" id="UP000248795"/>
    </source>
</evidence>
<accession>A0A2W2BRI2</accession>